<keyword evidence="4" id="KW-0408">Iron</keyword>
<evidence type="ECO:0000256" key="4">
    <source>
        <dbReference type="ARBA" id="ARBA00023004"/>
    </source>
</evidence>
<dbReference type="SFLD" id="SFLDS00029">
    <property type="entry name" value="Radical_SAM"/>
    <property type="match status" value="1"/>
</dbReference>
<dbReference type="PANTHER" id="PTHR43409:SF7">
    <property type="entry name" value="BLL1977 PROTEIN"/>
    <property type="match status" value="1"/>
</dbReference>
<dbReference type="SFLD" id="SFLDG01082">
    <property type="entry name" value="B12-binding_domain_containing"/>
    <property type="match status" value="1"/>
</dbReference>
<dbReference type="InterPro" id="IPR007197">
    <property type="entry name" value="rSAM"/>
</dbReference>
<organism evidence="6 7">
    <name type="scientific">Candidatus Thiomargarita nelsonii</name>
    <dbReference type="NCBI Taxonomy" id="1003181"/>
    <lineage>
        <taxon>Bacteria</taxon>
        <taxon>Pseudomonadati</taxon>
        <taxon>Pseudomonadota</taxon>
        <taxon>Gammaproteobacteria</taxon>
        <taxon>Thiotrichales</taxon>
        <taxon>Thiotrichaceae</taxon>
        <taxon>Thiomargarita</taxon>
    </lineage>
</organism>
<dbReference type="InterPro" id="IPR058240">
    <property type="entry name" value="rSAM_sf"/>
</dbReference>
<reference evidence="6 7" key="1">
    <citation type="journal article" date="2016" name="Front. Microbiol.">
        <title>Single-Cell (Meta-)Genomics of a Dimorphic Candidatus Thiomargarita nelsonii Reveals Genomic Plasticity.</title>
        <authorList>
            <person name="Flood B.E."/>
            <person name="Fliss P."/>
            <person name="Jones D.S."/>
            <person name="Dick G.J."/>
            <person name="Jain S."/>
            <person name="Kaster A.K."/>
            <person name="Winkel M."/>
            <person name="Mussmann M."/>
            <person name="Bailey J."/>
        </authorList>
    </citation>
    <scope>NUCLEOTIDE SEQUENCE [LARGE SCALE GENOMIC DNA]</scope>
    <source>
        <strain evidence="6">Hydrate Ridge</strain>
    </source>
</reference>
<evidence type="ECO:0000256" key="5">
    <source>
        <dbReference type="ARBA" id="ARBA00023014"/>
    </source>
</evidence>
<name>A0A0A6PD99_9GAMM</name>
<sequence length="507" mass="56353">MNTSKKPTIGVVELPEFGLLDSEGKNWLGHNYNESVLISKQVLLSSLQTEGFDAQLVNLTKGKDEVEYGKLSWGKREFTKVYLGQKIDDIDPQAYEAWGVTNNFSQNRDIACLTIKHLASKGIPVVVGGSDAIADSRSYLAAGATAVVLDKSGAANGPIMDYVLGRTIREELAGVILANGSQPPRRVQRPLSPQDWALPDLSVVKQCLGTEYKGLPLPENPWPIGSIFTDIGCDRTCDFCQTPKYRVGYRAMSPERVLQWAELQKAAGAKAVMLSSDQFLGRIIKKGGRQEVLEIMNSLKALNLSFFWNNGIELKKMTVGRGINRKSGKNLTPDEELISALCGWDGQIGCYFAYIAAERPVVGRENYSKLLPWVEHCEIMKAIVRAGIPYIRYGLILGFADDSHDSFSRLEEAVWELYEELVAINPSLKFQAAPFSLSPIPGTPQSEQVRQSGLLRFDDSNIFGSIWTTSVDTHYLSYKEVFEWQKRLTLVGRSRYMEDGVVLHVGQ</sequence>
<comment type="cofactor">
    <cofactor evidence="1">
        <name>[4Fe-4S] cluster</name>
        <dbReference type="ChEBI" id="CHEBI:49883"/>
    </cofactor>
</comment>
<dbReference type="SUPFAM" id="SSF102114">
    <property type="entry name" value="Radical SAM enzymes"/>
    <property type="match status" value="1"/>
</dbReference>
<dbReference type="Proteomes" id="UP000030428">
    <property type="component" value="Unassembled WGS sequence"/>
</dbReference>
<protein>
    <submittedName>
        <fullName evidence="6">Radical SAM protein</fullName>
    </submittedName>
</protein>
<dbReference type="GO" id="GO:0046872">
    <property type="term" value="F:metal ion binding"/>
    <property type="evidence" value="ECO:0007669"/>
    <property type="project" value="UniProtKB-KW"/>
</dbReference>
<proteinExistence type="predicted"/>
<dbReference type="GO" id="GO:0051536">
    <property type="term" value="F:iron-sulfur cluster binding"/>
    <property type="evidence" value="ECO:0007669"/>
    <property type="project" value="UniProtKB-KW"/>
</dbReference>
<dbReference type="InterPro" id="IPR023404">
    <property type="entry name" value="rSAM_horseshoe"/>
</dbReference>
<dbReference type="GO" id="GO:0003824">
    <property type="term" value="F:catalytic activity"/>
    <property type="evidence" value="ECO:0007669"/>
    <property type="project" value="InterPro"/>
</dbReference>
<keyword evidence="5" id="KW-0411">Iron-sulfur</keyword>
<dbReference type="PANTHER" id="PTHR43409">
    <property type="entry name" value="ANAEROBIC MAGNESIUM-PROTOPORPHYRIN IX MONOMETHYL ESTER CYCLASE-RELATED"/>
    <property type="match status" value="1"/>
</dbReference>
<dbReference type="AlphaFoldDB" id="A0A0A6PD99"/>
<gene>
    <name evidence="6" type="ORF">PN36_21425</name>
</gene>
<comment type="caution">
    <text evidence="6">The sequence shown here is derived from an EMBL/GenBank/DDBJ whole genome shotgun (WGS) entry which is preliminary data.</text>
</comment>
<evidence type="ECO:0000313" key="6">
    <source>
        <dbReference type="EMBL" id="KHD08658.1"/>
    </source>
</evidence>
<keyword evidence="7" id="KW-1185">Reference proteome</keyword>
<keyword evidence="2" id="KW-0949">S-adenosyl-L-methionine</keyword>
<evidence type="ECO:0000256" key="3">
    <source>
        <dbReference type="ARBA" id="ARBA00022723"/>
    </source>
</evidence>
<evidence type="ECO:0000256" key="2">
    <source>
        <dbReference type="ARBA" id="ARBA00022691"/>
    </source>
</evidence>
<dbReference type="GO" id="GO:0005829">
    <property type="term" value="C:cytosol"/>
    <property type="evidence" value="ECO:0007669"/>
    <property type="project" value="TreeGrafter"/>
</dbReference>
<dbReference type="Gene3D" id="3.80.30.20">
    <property type="entry name" value="tm_1862 like domain"/>
    <property type="match status" value="1"/>
</dbReference>
<keyword evidence="3" id="KW-0479">Metal-binding</keyword>
<evidence type="ECO:0000256" key="1">
    <source>
        <dbReference type="ARBA" id="ARBA00001966"/>
    </source>
</evidence>
<accession>A0A0A6PD99</accession>
<dbReference type="InterPro" id="IPR051198">
    <property type="entry name" value="BchE-like"/>
</dbReference>
<evidence type="ECO:0000313" key="7">
    <source>
        <dbReference type="Proteomes" id="UP000030428"/>
    </source>
</evidence>
<dbReference type="EMBL" id="JSZA02000096">
    <property type="protein sequence ID" value="KHD08658.1"/>
    <property type="molecule type" value="Genomic_DNA"/>
</dbReference>